<dbReference type="GO" id="GO:0000160">
    <property type="term" value="P:phosphorelay signal transduction system"/>
    <property type="evidence" value="ECO:0007669"/>
    <property type="project" value="InterPro"/>
</dbReference>
<dbReference type="Gene3D" id="1.25.40.10">
    <property type="entry name" value="Tetratricopeptide repeat domain"/>
    <property type="match status" value="1"/>
</dbReference>
<comment type="function">
    <text evidence="3">May play the central regulatory role in sporulation. It may be an element of the effector pathway responsible for the activation of sporulation genes in response to nutritional stress. Spo0A may act in concert with spo0H (a sigma factor) to control the expression of some genes that are critical to the sporulation process.</text>
</comment>
<dbReference type="InterPro" id="IPR005158">
    <property type="entry name" value="BTAD"/>
</dbReference>
<dbReference type="InterPro" id="IPR051677">
    <property type="entry name" value="AfsR-DnrI-RedD_regulator"/>
</dbReference>
<protein>
    <recommendedName>
        <fullName evidence="1">Stage 0 sporulation protein A homolog</fullName>
    </recommendedName>
</protein>
<dbReference type="SUPFAM" id="SSF46894">
    <property type="entry name" value="C-terminal effector domain of the bipartite response regulators"/>
    <property type="match status" value="1"/>
</dbReference>
<keyword evidence="2" id="KW-0238">DNA-binding</keyword>
<reference evidence="6 7" key="1">
    <citation type="submission" date="2016-10" db="EMBL/GenBank/DDBJ databases">
        <title>Complete Genome Sequence of Peptococcaceae strain DCMF.</title>
        <authorList>
            <person name="Edwards R.J."/>
            <person name="Holland S.I."/>
            <person name="Deshpande N.P."/>
            <person name="Wong Y.K."/>
            <person name="Ertan H."/>
            <person name="Manefield M."/>
            <person name="Russell T.L."/>
            <person name="Lee M.J."/>
        </authorList>
    </citation>
    <scope>NUCLEOTIDE SEQUENCE [LARGE SCALE GENOMIC DNA]</scope>
    <source>
        <strain evidence="6 7">DCMF</strain>
    </source>
</reference>
<gene>
    <name evidence="6" type="ORF">DCMF_20815</name>
</gene>
<dbReference type="Pfam" id="PF03704">
    <property type="entry name" value="BTAD"/>
    <property type="match status" value="1"/>
</dbReference>
<organism evidence="6 7">
    <name type="scientific">Formimonas warabiya</name>
    <dbReference type="NCBI Taxonomy" id="1761012"/>
    <lineage>
        <taxon>Bacteria</taxon>
        <taxon>Bacillati</taxon>
        <taxon>Bacillota</taxon>
        <taxon>Clostridia</taxon>
        <taxon>Eubacteriales</taxon>
        <taxon>Peptococcaceae</taxon>
        <taxon>Candidatus Formimonas</taxon>
    </lineage>
</organism>
<dbReference type="Gene3D" id="3.40.50.2300">
    <property type="match status" value="1"/>
</dbReference>
<dbReference type="Pfam" id="PF00072">
    <property type="entry name" value="Response_reg"/>
    <property type="match status" value="1"/>
</dbReference>
<dbReference type="GO" id="GO:0006355">
    <property type="term" value="P:regulation of DNA-templated transcription"/>
    <property type="evidence" value="ECO:0007669"/>
    <property type="project" value="InterPro"/>
</dbReference>
<dbReference type="RefSeq" id="WP_148136206.1">
    <property type="nucleotide sequence ID" value="NZ_CP017634.1"/>
</dbReference>
<dbReference type="SMART" id="SM01043">
    <property type="entry name" value="BTAD"/>
    <property type="match status" value="1"/>
</dbReference>
<dbReference type="PANTHER" id="PTHR35807:SF2">
    <property type="entry name" value="TRANSCRIPTIONAL ACTIVATOR DOMAIN"/>
    <property type="match status" value="1"/>
</dbReference>
<dbReference type="InterPro" id="IPR011006">
    <property type="entry name" value="CheY-like_superfamily"/>
</dbReference>
<dbReference type="SMART" id="SM00448">
    <property type="entry name" value="REC"/>
    <property type="match status" value="1"/>
</dbReference>
<evidence type="ECO:0000313" key="7">
    <source>
        <dbReference type="Proteomes" id="UP000323521"/>
    </source>
</evidence>
<dbReference type="EMBL" id="CP017634">
    <property type="protein sequence ID" value="ATW26879.1"/>
    <property type="molecule type" value="Genomic_DNA"/>
</dbReference>
<dbReference type="AlphaFoldDB" id="A0A3G1KWY9"/>
<dbReference type="PROSITE" id="PS50110">
    <property type="entry name" value="RESPONSE_REGULATORY"/>
    <property type="match status" value="1"/>
</dbReference>
<dbReference type="OrthoDB" id="3190595at2"/>
<dbReference type="PANTHER" id="PTHR35807">
    <property type="entry name" value="TRANSCRIPTIONAL REGULATOR REDD-RELATED"/>
    <property type="match status" value="1"/>
</dbReference>
<dbReference type="Gene3D" id="1.10.10.10">
    <property type="entry name" value="Winged helix-like DNA-binding domain superfamily/Winged helix DNA-binding domain"/>
    <property type="match status" value="1"/>
</dbReference>
<dbReference type="Proteomes" id="UP000323521">
    <property type="component" value="Chromosome"/>
</dbReference>
<evidence type="ECO:0000256" key="1">
    <source>
        <dbReference type="ARBA" id="ARBA00018672"/>
    </source>
</evidence>
<keyword evidence="7" id="KW-1185">Reference proteome</keyword>
<name>A0A3G1KWY9_FORW1</name>
<evidence type="ECO:0000259" key="5">
    <source>
        <dbReference type="PROSITE" id="PS50110"/>
    </source>
</evidence>
<evidence type="ECO:0000256" key="3">
    <source>
        <dbReference type="ARBA" id="ARBA00024867"/>
    </source>
</evidence>
<keyword evidence="4" id="KW-0597">Phosphoprotein</keyword>
<dbReference type="KEGG" id="fwa:DCMF_20815"/>
<evidence type="ECO:0000313" key="6">
    <source>
        <dbReference type="EMBL" id="ATW26879.1"/>
    </source>
</evidence>
<feature type="modified residue" description="4-aspartylphosphate" evidence="4">
    <location>
        <position position="54"/>
    </location>
</feature>
<feature type="domain" description="Response regulatory" evidence="5">
    <location>
        <begin position="3"/>
        <end position="117"/>
    </location>
</feature>
<sequence>MIRTIIVDDEQLAIDKMERLLRDSGLAAVEGRFTEPLEALEFLKENKVDAVFLDIEMPEMDGMELSSRIMDLQGEAAVIFVTAYNQYAVEAFRLNALDYLMKPVTAERLGETLHRIIEGKSLPVPAGEMRVRCFGRFGVKAGRESIKFRTEKAEELLAFLIDKRDSFVSRREILDGIWEEFDGDRALAHFNTTLHYVKKALLSYGIQIPITYDRGGYKFNLEALTCDYLKFCAFAEKPGGAGQENILEYEETAGLYTKEYLAGWEYGWVERKRLLLEEQFIRLLLEIGEFYKETGDFQKAAGWLKTGLMREPLHREMNYHLVEILLLAHERMLAVKYYELYRKELKKKLNQEPDDAFRKLLR</sequence>
<evidence type="ECO:0000256" key="2">
    <source>
        <dbReference type="ARBA" id="ARBA00023125"/>
    </source>
</evidence>
<evidence type="ECO:0000256" key="4">
    <source>
        <dbReference type="PROSITE-ProRule" id="PRU00169"/>
    </source>
</evidence>
<dbReference type="InterPro" id="IPR036388">
    <property type="entry name" value="WH-like_DNA-bd_sf"/>
</dbReference>
<dbReference type="SUPFAM" id="SSF52172">
    <property type="entry name" value="CheY-like"/>
    <property type="match status" value="1"/>
</dbReference>
<dbReference type="GO" id="GO:0003677">
    <property type="term" value="F:DNA binding"/>
    <property type="evidence" value="ECO:0007669"/>
    <property type="project" value="UniProtKB-KW"/>
</dbReference>
<accession>A0A3G1KWY9</accession>
<proteinExistence type="predicted"/>
<dbReference type="InterPro" id="IPR016032">
    <property type="entry name" value="Sig_transdc_resp-reg_C-effctor"/>
</dbReference>
<dbReference type="InterPro" id="IPR001789">
    <property type="entry name" value="Sig_transdc_resp-reg_receiver"/>
</dbReference>
<dbReference type="InterPro" id="IPR011990">
    <property type="entry name" value="TPR-like_helical_dom_sf"/>
</dbReference>
<dbReference type="SUPFAM" id="SSF48452">
    <property type="entry name" value="TPR-like"/>
    <property type="match status" value="1"/>
</dbReference>